<dbReference type="AlphaFoldDB" id="A0A512JHT8"/>
<dbReference type="GO" id="GO:0000287">
    <property type="term" value="F:magnesium ion binding"/>
    <property type="evidence" value="ECO:0007669"/>
    <property type="project" value="TreeGrafter"/>
</dbReference>
<dbReference type="EMBL" id="BJZV01000005">
    <property type="protein sequence ID" value="GEP09520.1"/>
    <property type="molecule type" value="Genomic_DNA"/>
</dbReference>
<dbReference type="GO" id="GO:0005829">
    <property type="term" value="C:cytosol"/>
    <property type="evidence" value="ECO:0007669"/>
    <property type="project" value="TreeGrafter"/>
</dbReference>
<gene>
    <name evidence="1" type="ORF">MGN01_13650</name>
</gene>
<proteinExistence type="predicted"/>
<reference evidence="1 2" key="1">
    <citation type="submission" date="2019-07" db="EMBL/GenBank/DDBJ databases">
        <title>Whole genome shotgun sequence of Methylobacterium gnaphalii NBRC 107716.</title>
        <authorList>
            <person name="Hosoyama A."/>
            <person name="Uohara A."/>
            <person name="Ohji S."/>
            <person name="Ichikawa N."/>
        </authorList>
    </citation>
    <scope>NUCLEOTIDE SEQUENCE [LARGE SCALE GENOMIC DNA]</scope>
    <source>
        <strain evidence="1 2">NBRC 107716</strain>
    </source>
</reference>
<dbReference type="InterPro" id="IPR006379">
    <property type="entry name" value="HAD-SF_hydro_IIB"/>
</dbReference>
<dbReference type="CDD" id="cd07516">
    <property type="entry name" value="HAD_Pase"/>
    <property type="match status" value="1"/>
</dbReference>
<dbReference type="SFLD" id="SFLDS00003">
    <property type="entry name" value="Haloacid_Dehalogenase"/>
    <property type="match status" value="1"/>
</dbReference>
<dbReference type="PANTHER" id="PTHR10000:SF8">
    <property type="entry name" value="HAD SUPERFAMILY HYDROLASE-LIKE, TYPE 3"/>
    <property type="match status" value="1"/>
</dbReference>
<dbReference type="SFLD" id="SFLDG01140">
    <property type="entry name" value="C2.B:_Phosphomannomutase_and_P"/>
    <property type="match status" value="1"/>
</dbReference>
<accession>A0A512JHT8</accession>
<dbReference type="NCBIfam" id="TIGR01484">
    <property type="entry name" value="HAD-SF-IIB"/>
    <property type="match status" value="1"/>
</dbReference>
<dbReference type="OrthoDB" id="7847955at2"/>
<sequence>MDIALVVSDVDGTLVTTDKRLTPASIEAVRRLEVAGIGFTIASSRPPVGFRSLVEPLRLCLPIGAFNGGTIVGPDLAPLSQALIPEDAAQRAVESLLRVGIDVWVFSEGVWHLRDPAAPYTDLERRTLGVEPKVVSDLGPLLDSAQKIVGVSRDADGLARAESGLSDALASQASVERSQVYYLDITPPGVSKGSFVLDVARRLGIAPERIATIGDAANDKAMFAVSGLAIAMANAKPDVQAAAAAVTVSNDEDGFARAIERFILRSVPAV</sequence>
<dbReference type="PROSITE" id="PS01228">
    <property type="entry name" value="COF_1"/>
    <property type="match status" value="1"/>
</dbReference>
<evidence type="ECO:0000313" key="1">
    <source>
        <dbReference type="EMBL" id="GEP09520.1"/>
    </source>
</evidence>
<dbReference type="InterPro" id="IPR036412">
    <property type="entry name" value="HAD-like_sf"/>
</dbReference>
<organism evidence="1 2">
    <name type="scientific">Methylobacterium gnaphalii</name>
    <dbReference type="NCBI Taxonomy" id="1010610"/>
    <lineage>
        <taxon>Bacteria</taxon>
        <taxon>Pseudomonadati</taxon>
        <taxon>Pseudomonadota</taxon>
        <taxon>Alphaproteobacteria</taxon>
        <taxon>Hyphomicrobiales</taxon>
        <taxon>Methylobacteriaceae</taxon>
        <taxon>Methylobacterium</taxon>
    </lineage>
</organism>
<dbReference type="Gene3D" id="3.40.50.1000">
    <property type="entry name" value="HAD superfamily/HAD-like"/>
    <property type="match status" value="1"/>
</dbReference>
<dbReference type="NCBIfam" id="TIGR00099">
    <property type="entry name" value="Cof-subfamily"/>
    <property type="match status" value="1"/>
</dbReference>
<evidence type="ECO:0000313" key="2">
    <source>
        <dbReference type="Proteomes" id="UP000321750"/>
    </source>
</evidence>
<keyword evidence="2" id="KW-1185">Reference proteome</keyword>
<comment type="caution">
    <text evidence="1">The sequence shown here is derived from an EMBL/GenBank/DDBJ whole genome shotgun (WGS) entry which is preliminary data.</text>
</comment>
<dbReference type="Proteomes" id="UP000321750">
    <property type="component" value="Unassembled WGS sequence"/>
</dbReference>
<name>A0A512JHT8_9HYPH</name>
<evidence type="ECO:0008006" key="3">
    <source>
        <dbReference type="Google" id="ProtNLM"/>
    </source>
</evidence>
<dbReference type="Gene3D" id="3.30.1240.10">
    <property type="match status" value="1"/>
</dbReference>
<dbReference type="Pfam" id="PF08282">
    <property type="entry name" value="Hydrolase_3"/>
    <property type="match status" value="1"/>
</dbReference>
<dbReference type="SUPFAM" id="SSF56784">
    <property type="entry name" value="HAD-like"/>
    <property type="match status" value="1"/>
</dbReference>
<dbReference type="GO" id="GO:0016791">
    <property type="term" value="F:phosphatase activity"/>
    <property type="evidence" value="ECO:0007669"/>
    <property type="project" value="TreeGrafter"/>
</dbReference>
<dbReference type="PANTHER" id="PTHR10000">
    <property type="entry name" value="PHOSPHOSERINE PHOSPHATASE"/>
    <property type="match status" value="1"/>
</dbReference>
<dbReference type="InterPro" id="IPR000150">
    <property type="entry name" value="Cof"/>
</dbReference>
<dbReference type="InterPro" id="IPR023214">
    <property type="entry name" value="HAD_sf"/>
</dbReference>
<protein>
    <recommendedName>
        <fullName evidence="3">Hydrolase</fullName>
    </recommendedName>
</protein>
<dbReference type="RefSeq" id="WP_147045824.1">
    <property type="nucleotide sequence ID" value="NZ_BJZV01000005.1"/>
</dbReference>